<dbReference type="InterPro" id="IPR004045">
    <property type="entry name" value="Glutathione_S-Trfase_N"/>
</dbReference>
<dbReference type="InterPro" id="IPR050983">
    <property type="entry name" value="GST_Omega/HSP26"/>
</dbReference>
<dbReference type="PANTHER" id="PTHR43968">
    <property type="match status" value="1"/>
</dbReference>
<reference evidence="3" key="1">
    <citation type="submission" date="2021-01" db="EMBL/GenBank/DDBJ databases">
        <authorList>
            <person name="Corre E."/>
            <person name="Pelletier E."/>
            <person name="Niang G."/>
            <person name="Scheremetjew M."/>
            <person name="Finn R."/>
            <person name="Kale V."/>
            <person name="Holt S."/>
            <person name="Cochrane G."/>
            <person name="Meng A."/>
            <person name="Brown T."/>
            <person name="Cohen L."/>
        </authorList>
    </citation>
    <scope>NUCLEOTIDE SEQUENCE</scope>
    <source>
        <strain evidence="3">Clade-D-RCC1621</strain>
    </source>
</reference>
<evidence type="ECO:0000313" key="3">
    <source>
        <dbReference type="EMBL" id="CAD8810963.1"/>
    </source>
</evidence>
<dbReference type="AlphaFoldDB" id="A0A7S0Z789"/>
<dbReference type="EMBL" id="HBFO01002965">
    <property type="protein sequence ID" value="CAD8810963.1"/>
    <property type="molecule type" value="Transcribed_RNA"/>
</dbReference>
<accession>A0A7S0Z789</accession>
<evidence type="ECO:0000259" key="2">
    <source>
        <dbReference type="PROSITE" id="PS50405"/>
    </source>
</evidence>
<protein>
    <recommendedName>
        <fullName evidence="4">GST C-terminal domain-containing protein</fullName>
    </recommendedName>
</protein>
<gene>
    <name evidence="3" type="ORF">OMED0930_LOCUS2057</name>
</gene>
<dbReference type="Pfam" id="PF13410">
    <property type="entry name" value="GST_C_2"/>
    <property type="match status" value="1"/>
</dbReference>
<feature type="domain" description="GST N-terminal" evidence="1">
    <location>
        <begin position="1"/>
        <end position="30"/>
    </location>
</feature>
<dbReference type="CDD" id="cd00299">
    <property type="entry name" value="GST_C_family"/>
    <property type="match status" value="1"/>
</dbReference>
<organism evidence="3">
    <name type="scientific">Ostreococcus mediterraneus</name>
    <dbReference type="NCBI Taxonomy" id="1486918"/>
    <lineage>
        <taxon>Eukaryota</taxon>
        <taxon>Viridiplantae</taxon>
        <taxon>Chlorophyta</taxon>
        <taxon>Mamiellophyceae</taxon>
        <taxon>Mamiellales</taxon>
        <taxon>Bathycoccaceae</taxon>
        <taxon>Ostreococcus</taxon>
    </lineage>
</organism>
<dbReference type="SUPFAM" id="SSF47616">
    <property type="entry name" value="GST C-terminal domain-like"/>
    <property type="match status" value="1"/>
</dbReference>
<dbReference type="InterPro" id="IPR036282">
    <property type="entry name" value="Glutathione-S-Trfase_C_sf"/>
</dbReference>
<name>A0A7S0Z789_9CHLO</name>
<dbReference type="GO" id="GO:0005737">
    <property type="term" value="C:cytoplasm"/>
    <property type="evidence" value="ECO:0007669"/>
    <property type="project" value="TreeGrafter"/>
</dbReference>
<feature type="domain" description="GST C-terminal" evidence="2">
    <location>
        <begin position="37"/>
        <end position="170"/>
    </location>
</feature>
<evidence type="ECO:0008006" key="4">
    <source>
        <dbReference type="Google" id="ProtNLM"/>
    </source>
</evidence>
<evidence type="ECO:0000259" key="1">
    <source>
        <dbReference type="PROSITE" id="PS50404"/>
    </source>
</evidence>
<sequence>MPTFVVAGGLKLPESEVIAQYLCDKYATSGPSLTPDTAEARACCNLATRVHDVYIAAAQGAMYRGPMDRGARANGIAEIAKQIAVLEEIATRTPGPFIAGTEKSTADAALFPTFIFIEFLLPKYFGWRDTFAKAPNLKTWYAAMLADADAKATYDEVRGGLEAWESAGRFQKVGIVDDVADASYTWAY</sequence>
<proteinExistence type="predicted"/>
<dbReference type="Gene3D" id="1.20.1050.10">
    <property type="match status" value="1"/>
</dbReference>
<dbReference type="PROSITE" id="PS50404">
    <property type="entry name" value="GST_NTER"/>
    <property type="match status" value="1"/>
</dbReference>
<dbReference type="InterPro" id="IPR010987">
    <property type="entry name" value="Glutathione-S-Trfase_C-like"/>
</dbReference>
<dbReference type="Gene3D" id="3.40.30.10">
    <property type="entry name" value="Glutaredoxin"/>
    <property type="match status" value="1"/>
</dbReference>
<dbReference type="PROSITE" id="PS50405">
    <property type="entry name" value="GST_CTER"/>
    <property type="match status" value="1"/>
</dbReference>
<dbReference type="PANTHER" id="PTHR43968:SF6">
    <property type="entry name" value="GLUTATHIONE S-TRANSFERASE OMEGA"/>
    <property type="match status" value="1"/>
</dbReference>